<keyword evidence="2" id="KW-1185">Reference proteome</keyword>
<reference evidence="1" key="1">
    <citation type="submission" date="2023-09" db="EMBL/GenBank/DDBJ databases">
        <title>Vallitalea sediminicola and Vallitalea maricola sp. nov., anaerobic bacteria isolated from marine sediment.</title>
        <authorList>
            <person name="Hirano S."/>
            <person name="Maeda A."/>
            <person name="Terahara T."/>
            <person name="Mori K."/>
            <person name="Hamada M."/>
            <person name="Matsumoto R."/>
            <person name="Kobayashi T."/>
        </authorList>
    </citation>
    <scope>NUCLEOTIDE SEQUENCE</scope>
    <source>
        <strain evidence="1">AN17-2</strain>
    </source>
</reference>
<protein>
    <submittedName>
        <fullName evidence="1">Sugar isomerase domain-containing protein</fullName>
    </submittedName>
</protein>
<dbReference type="EMBL" id="BTPU01000023">
    <property type="protein sequence ID" value="GMQ62330.1"/>
    <property type="molecule type" value="Genomic_DNA"/>
</dbReference>
<comment type="caution">
    <text evidence="1">The sequence shown here is derived from an EMBL/GenBank/DDBJ whole genome shotgun (WGS) entry which is preliminary data.</text>
</comment>
<sequence length="246" mass="27147">MLRERFYDEMKKVLDKIEKTQGETIDKCAKVIGDSLVNNGICHILDTGHMLMYEGVGRTGGMMAIRPIRINFEVNNPARKRLIPGKENVYYDSIEGFPEFILGKANVAKGDVLIIGSVSGYNNMPVQLALKAREMGVKTIGITSVAYSSKIKAKHKSGKRLFEACDYVLDNCGIFGDAMVEVEELGKKIGPSSGIAASYLMWALQTTVVEYLISIGKEPSVYISNHLNNASAINGSAWENYEKFGY</sequence>
<organism evidence="1 2">
    <name type="scientific">Vallitalea maricola</name>
    <dbReference type="NCBI Taxonomy" id="3074433"/>
    <lineage>
        <taxon>Bacteria</taxon>
        <taxon>Bacillati</taxon>
        <taxon>Bacillota</taxon>
        <taxon>Clostridia</taxon>
        <taxon>Lachnospirales</taxon>
        <taxon>Vallitaleaceae</taxon>
        <taxon>Vallitalea</taxon>
    </lineage>
</organism>
<accession>A0ACB5UIC2</accession>
<evidence type="ECO:0000313" key="2">
    <source>
        <dbReference type="Proteomes" id="UP001374599"/>
    </source>
</evidence>
<evidence type="ECO:0000313" key="1">
    <source>
        <dbReference type="EMBL" id="GMQ62330.1"/>
    </source>
</evidence>
<keyword evidence="1" id="KW-0413">Isomerase</keyword>
<gene>
    <name evidence="1" type="ORF">AN2V17_15620</name>
</gene>
<dbReference type="Proteomes" id="UP001374599">
    <property type="component" value="Unassembled WGS sequence"/>
</dbReference>
<proteinExistence type="predicted"/>
<name>A0ACB5UIC2_9FIRM</name>